<evidence type="ECO:0000313" key="3">
    <source>
        <dbReference type="EMBL" id="SVP95399.1"/>
    </source>
</evidence>
<dbReference type="InterPro" id="IPR009772">
    <property type="entry name" value="CDC123"/>
</dbReference>
<dbReference type="VEuPathDB" id="PiroplasmaDB:TA10770"/>
<comment type="similarity">
    <text evidence="1">Belongs to the CDC123 family.</text>
</comment>
<reference evidence="2" key="1">
    <citation type="submission" date="2018-07" db="EMBL/GenBank/DDBJ databases">
        <authorList>
            <person name="Quirk P.G."/>
            <person name="Krulwich T.A."/>
        </authorList>
    </citation>
    <scope>NUCLEOTIDE SEQUENCE</scope>
    <source>
        <strain evidence="2">Anand</strain>
    </source>
</reference>
<dbReference type="GO" id="GO:0005737">
    <property type="term" value="C:cytoplasm"/>
    <property type="evidence" value="ECO:0007669"/>
    <property type="project" value="TreeGrafter"/>
</dbReference>
<gene>
    <name evidence="2" type="ORF">TAT_000356000</name>
    <name evidence="3" type="ORF">TAV_000355900</name>
</gene>
<organism evidence="2">
    <name type="scientific">Theileria annulata</name>
    <dbReference type="NCBI Taxonomy" id="5874"/>
    <lineage>
        <taxon>Eukaryota</taxon>
        <taxon>Sar</taxon>
        <taxon>Alveolata</taxon>
        <taxon>Apicomplexa</taxon>
        <taxon>Aconoidasida</taxon>
        <taxon>Piroplasmida</taxon>
        <taxon>Theileriidae</taxon>
        <taxon>Theileria</taxon>
    </lineage>
</organism>
<dbReference type="EMBL" id="UIVT01000004">
    <property type="protein sequence ID" value="SVP94643.1"/>
    <property type="molecule type" value="Genomic_DNA"/>
</dbReference>
<proteinExistence type="inferred from homology"/>
<name>A0A3B0MWD5_THEAN</name>
<dbReference type="EMBL" id="UIVS01000004">
    <property type="protein sequence ID" value="SVP95399.1"/>
    <property type="molecule type" value="Genomic_DNA"/>
</dbReference>
<dbReference type="PANTHER" id="PTHR15323">
    <property type="entry name" value="D123 PROTEIN"/>
    <property type="match status" value="1"/>
</dbReference>
<protein>
    <submittedName>
        <fullName evidence="2">D123, putative</fullName>
    </submittedName>
</protein>
<sequence length="502" mass="58763">MKLHYNPNGPIILDSLFYEFYHLLNFKIYPNSIGGNKLHPKLYEKFKNIAYKNCSNNGIPNNTSNLKGIDGHFSLILIKQWSYSNYTPQYHLSIIKVKINFNETEQLYYITPLESHSLTSYSIDDLSQQYSNFKKYNQNGLDFTSFGSLLLDSEDSEIDLVIDSYVFKNDFKSLVSGNNTLSSFFHNIWAPIGLLTNRELYLFSLTIPFEKYKKHWLSNYTIELSCAVYEYLKSDIMVMPDDLKSTKFSNVEDYSDFSEYSDYDECEVRFDFSSTEFQDFFSAISESIKSFGGSVLPYLNGSYLQDGSWITNNTTLCTDLRDVILLLKSSTNWHGDSDSILKLFLYKVINHNNSTQFKLFYYDREIIIISQLFLNHVYDSLINNKQSHKLIRRILEFSNHKLLHLIPENLLNFVVDLYILNKSDEIYIMNIAPFNFNHEIIFPWDQIYEYATSRTPFTHDESVKVDYYGNIAFVVMSSNKLSRHKLYSFCSEDVEELAKILN</sequence>
<evidence type="ECO:0000313" key="2">
    <source>
        <dbReference type="EMBL" id="SVP94643.1"/>
    </source>
</evidence>
<evidence type="ECO:0000256" key="1">
    <source>
        <dbReference type="ARBA" id="ARBA00011047"/>
    </source>
</evidence>
<dbReference type="PANTHER" id="PTHR15323:SF6">
    <property type="entry name" value="CELL DIVISION CYCLE PROTEIN 123 HOMOLOG"/>
    <property type="match status" value="1"/>
</dbReference>
<accession>A0A3B0MWD5</accession>
<dbReference type="AlphaFoldDB" id="A0A3B0MWD5"/>
<dbReference type="Pfam" id="PF07065">
    <property type="entry name" value="D123"/>
    <property type="match status" value="1"/>
</dbReference>